<dbReference type="EMBL" id="DS995748">
    <property type="protein sequence ID" value="EGE06470.1"/>
    <property type="molecule type" value="Genomic_DNA"/>
</dbReference>
<dbReference type="AlphaFoldDB" id="F2PX52"/>
<dbReference type="HOGENOM" id="CLU_2759605_0_0_1"/>
<evidence type="ECO:0000313" key="2">
    <source>
        <dbReference type="Proteomes" id="UP000009169"/>
    </source>
</evidence>
<reference evidence="2" key="1">
    <citation type="journal article" date="2012" name="MBio">
        <title>Comparative genome analysis of Trichophyton rubrum and related dermatophytes reveals candidate genes involved in infection.</title>
        <authorList>
            <person name="Martinez D.A."/>
            <person name="Oliver B.G."/>
            <person name="Graeser Y."/>
            <person name="Goldberg J.M."/>
            <person name="Li W."/>
            <person name="Martinez-Rossi N.M."/>
            <person name="Monod M."/>
            <person name="Shelest E."/>
            <person name="Barton R.C."/>
            <person name="Birch E."/>
            <person name="Brakhage A.A."/>
            <person name="Chen Z."/>
            <person name="Gurr S.J."/>
            <person name="Heiman D."/>
            <person name="Heitman J."/>
            <person name="Kosti I."/>
            <person name="Rossi A."/>
            <person name="Saif S."/>
            <person name="Samalova M."/>
            <person name="Saunders C.W."/>
            <person name="Shea T."/>
            <person name="Summerbell R.C."/>
            <person name="Xu J."/>
            <person name="Young S."/>
            <person name="Zeng Q."/>
            <person name="Birren B.W."/>
            <person name="Cuomo C.A."/>
            <person name="White T.C."/>
        </authorList>
    </citation>
    <scope>NUCLEOTIDE SEQUENCE [LARGE SCALE GENOMIC DNA]</scope>
    <source>
        <strain evidence="2">ATCC MYA-4606 / CBS 127.97</strain>
    </source>
</reference>
<evidence type="ECO:0000313" key="1">
    <source>
        <dbReference type="EMBL" id="EGE06470.1"/>
    </source>
</evidence>
<gene>
    <name evidence="1" type="ORF">TEQG_08728</name>
</gene>
<protein>
    <submittedName>
        <fullName evidence="1">Uncharacterized protein</fullName>
    </submittedName>
</protein>
<dbReference type="VEuPathDB" id="FungiDB:TEQG_08728"/>
<accession>F2PX52</accession>
<proteinExistence type="predicted"/>
<dbReference type="Proteomes" id="UP000009169">
    <property type="component" value="Unassembled WGS sequence"/>
</dbReference>
<keyword evidence="2" id="KW-1185">Reference proteome</keyword>
<organism evidence="1 2">
    <name type="scientific">Trichophyton equinum (strain ATCC MYA-4606 / CBS 127.97)</name>
    <name type="common">Horse ringworm fungus</name>
    <dbReference type="NCBI Taxonomy" id="559882"/>
    <lineage>
        <taxon>Eukaryota</taxon>
        <taxon>Fungi</taxon>
        <taxon>Dikarya</taxon>
        <taxon>Ascomycota</taxon>
        <taxon>Pezizomycotina</taxon>
        <taxon>Eurotiomycetes</taxon>
        <taxon>Eurotiomycetidae</taxon>
        <taxon>Onygenales</taxon>
        <taxon>Arthrodermataceae</taxon>
        <taxon>Trichophyton</taxon>
    </lineage>
</organism>
<sequence>MAVVIKRTSVGVAGSGWLLYSNDVSERRIPWRRRLSKTGDALSPPSPAIVGLDTRHPVSGITPKMVTILK</sequence>
<name>F2PX52_TRIEC</name>